<keyword evidence="2" id="KW-1185">Reference proteome</keyword>
<evidence type="ECO:0000313" key="1">
    <source>
        <dbReference type="EMBL" id="TVU13823.1"/>
    </source>
</evidence>
<accession>A0A5J9TR14</accession>
<comment type="caution">
    <text evidence="1">The sequence shown here is derived from an EMBL/GenBank/DDBJ whole genome shotgun (WGS) entry which is preliminary data.</text>
</comment>
<sequence>MVSCRFPVSSSIWNTTSRMAPMGLSSLDGRQRQSAITTYRSCCRLSHASCCCGTI</sequence>
<name>A0A5J9TR14_9POAL</name>
<proteinExistence type="predicted"/>
<protein>
    <submittedName>
        <fullName evidence="1">Uncharacterized protein</fullName>
    </submittedName>
</protein>
<organism evidence="1 2">
    <name type="scientific">Eragrostis curvula</name>
    <name type="common">weeping love grass</name>
    <dbReference type="NCBI Taxonomy" id="38414"/>
    <lineage>
        <taxon>Eukaryota</taxon>
        <taxon>Viridiplantae</taxon>
        <taxon>Streptophyta</taxon>
        <taxon>Embryophyta</taxon>
        <taxon>Tracheophyta</taxon>
        <taxon>Spermatophyta</taxon>
        <taxon>Magnoliopsida</taxon>
        <taxon>Liliopsida</taxon>
        <taxon>Poales</taxon>
        <taxon>Poaceae</taxon>
        <taxon>PACMAD clade</taxon>
        <taxon>Chloridoideae</taxon>
        <taxon>Eragrostideae</taxon>
        <taxon>Eragrostidinae</taxon>
        <taxon>Eragrostis</taxon>
    </lineage>
</organism>
<dbReference type="Gramene" id="TVU13823">
    <property type="protein sequence ID" value="TVU13823"/>
    <property type="gene ID" value="EJB05_37254"/>
</dbReference>
<reference evidence="1 2" key="1">
    <citation type="journal article" date="2019" name="Sci. Rep.">
        <title>A high-quality genome of Eragrostis curvula grass provides insights into Poaceae evolution and supports new strategies to enhance forage quality.</title>
        <authorList>
            <person name="Carballo J."/>
            <person name="Santos B.A.C.M."/>
            <person name="Zappacosta D."/>
            <person name="Garbus I."/>
            <person name="Selva J.P."/>
            <person name="Gallo C.A."/>
            <person name="Diaz A."/>
            <person name="Albertini E."/>
            <person name="Caccamo M."/>
            <person name="Echenique V."/>
        </authorList>
    </citation>
    <scope>NUCLEOTIDE SEQUENCE [LARGE SCALE GENOMIC DNA]</scope>
    <source>
        <strain evidence="2">cv. Victoria</strain>
        <tissue evidence="1">Leaf</tissue>
    </source>
</reference>
<dbReference type="AlphaFoldDB" id="A0A5J9TR14"/>
<evidence type="ECO:0000313" key="2">
    <source>
        <dbReference type="Proteomes" id="UP000324897"/>
    </source>
</evidence>
<dbReference type="Proteomes" id="UP000324897">
    <property type="component" value="Unassembled WGS sequence"/>
</dbReference>
<dbReference type="EMBL" id="RWGY01000031">
    <property type="protein sequence ID" value="TVU13823.1"/>
    <property type="molecule type" value="Genomic_DNA"/>
</dbReference>
<gene>
    <name evidence="1" type="ORF">EJB05_37254</name>
</gene>